<dbReference type="EMBL" id="NWVW01000016">
    <property type="protein sequence ID" value="PHO08966.1"/>
    <property type="molecule type" value="Genomic_DNA"/>
</dbReference>
<dbReference type="Pfam" id="PF13646">
    <property type="entry name" value="HEAT_2"/>
    <property type="match status" value="1"/>
</dbReference>
<keyword evidence="2" id="KW-1185">Reference proteome</keyword>
<organism evidence="1 2">
    <name type="scientific">Malaciobacter canalis</name>
    <dbReference type="NCBI Taxonomy" id="1912871"/>
    <lineage>
        <taxon>Bacteria</taxon>
        <taxon>Pseudomonadati</taxon>
        <taxon>Campylobacterota</taxon>
        <taxon>Epsilonproteobacteria</taxon>
        <taxon>Campylobacterales</taxon>
        <taxon>Arcobacteraceae</taxon>
        <taxon>Malaciobacter</taxon>
    </lineage>
</organism>
<evidence type="ECO:0000313" key="2">
    <source>
        <dbReference type="Proteomes" id="UP000221384"/>
    </source>
</evidence>
<protein>
    <recommendedName>
        <fullName evidence="3">HEAT repeat domain-containing protein</fullName>
    </recommendedName>
</protein>
<dbReference type="Proteomes" id="UP000221384">
    <property type="component" value="Unassembled WGS sequence"/>
</dbReference>
<evidence type="ECO:0000313" key="1">
    <source>
        <dbReference type="EMBL" id="PHO08966.1"/>
    </source>
</evidence>
<reference evidence="1 2" key="1">
    <citation type="submission" date="2017-09" db="EMBL/GenBank/DDBJ databases">
        <authorList>
            <person name="Perez-Cataluna A."/>
            <person name="Figueras M.J."/>
            <person name="Salas-Masso N."/>
        </authorList>
    </citation>
    <scope>NUCLEOTIDE SEQUENCE [LARGE SCALE GENOMIC DNA]</scope>
    <source>
        <strain evidence="1 2">F138-33</strain>
    </source>
</reference>
<accession>A0ABX4LM97</accession>
<name>A0ABX4LM97_9BACT</name>
<gene>
    <name evidence="1" type="ORF">CPG37_11610</name>
</gene>
<dbReference type="InterPro" id="IPR016024">
    <property type="entry name" value="ARM-type_fold"/>
</dbReference>
<dbReference type="Gene3D" id="1.25.10.10">
    <property type="entry name" value="Leucine-rich Repeat Variant"/>
    <property type="match status" value="1"/>
</dbReference>
<proteinExistence type="predicted"/>
<evidence type="ECO:0008006" key="3">
    <source>
        <dbReference type="Google" id="ProtNLM"/>
    </source>
</evidence>
<dbReference type="InterPro" id="IPR011989">
    <property type="entry name" value="ARM-like"/>
</dbReference>
<comment type="caution">
    <text evidence="1">The sequence shown here is derived from an EMBL/GenBank/DDBJ whole genome shotgun (WGS) entry which is preliminary data.</text>
</comment>
<dbReference type="RefSeq" id="WP_099335109.1">
    <property type="nucleotide sequence ID" value="NZ_CP042812.1"/>
</dbReference>
<dbReference type="SUPFAM" id="SSF48371">
    <property type="entry name" value="ARM repeat"/>
    <property type="match status" value="1"/>
</dbReference>
<sequence>MALKKKQTTQQIESKIFEDYIQAQIVFKDINNSEDLRVDALEFLISEQSINHMLKLTNMLFGENKIEDHIYIDIIFNSFHGKNKTDKDYDELLKTLQSTNVYLRNMAIKYLQESNEEAIFFIEKLLKNDDKDIRIFALNILGDVKYDKSIDILRYFLVLEKDINVIMTAVDYIGEIGSIDDIALLESLKLEHKDNQYLIFGVDLAIDKIKG</sequence>